<dbReference type="EMBL" id="LHQL01000001">
    <property type="protein sequence ID" value="OOQ54901.1"/>
    <property type="molecule type" value="Genomic_DNA"/>
</dbReference>
<keyword evidence="5" id="KW-1185">Reference proteome</keyword>
<feature type="domain" description="Ig-like" evidence="3">
    <location>
        <begin position="150"/>
        <end position="252"/>
    </location>
</feature>
<feature type="compositionally biased region" description="Low complexity" evidence="1">
    <location>
        <begin position="72"/>
        <end position="86"/>
    </location>
</feature>
<name>A0ABX3LRH0_STRAT</name>
<proteinExistence type="predicted"/>
<reference evidence="4 5" key="1">
    <citation type="submission" date="2015-07" db="EMBL/GenBank/DDBJ databases">
        <title>Draft Genome Sequence of Streptomyces antibioticus, IMRU 3720 reveals insights in the evolution of actinomycin biosynthetic gene clusters in Streptomyces.</title>
        <authorList>
            <person name="Crnovcic I."/>
            <person name="Ruckert C."/>
            <person name="Kalinowksi J."/>
            <person name="Keller U."/>
        </authorList>
    </citation>
    <scope>NUCLEOTIDE SEQUENCE [LARGE SCALE GENOMIC DNA]</scope>
    <source>
        <strain evidence="4 5">DSM 41481</strain>
    </source>
</reference>
<comment type="caution">
    <text evidence="4">The sequence shown here is derived from an EMBL/GenBank/DDBJ whole genome shotgun (WGS) entry which is preliminary data.</text>
</comment>
<keyword evidence="2" id="KW-0472">Membrane</keyword>
<accession>A0ABX3LRH0</accession>
<evidence type="ECO:0000313" key="4">
    <source>
        <dbReference type="EMBL" id="OOQ54901.1"/>
    </source>
</evidence>
<evidence type="ECO:0000259" key="3">
    <source>
        <dbReference type="PROSITE" id="PS50835"/>
    </source>
</evidence>
<feature type="transmembrane region" description="Helical" evidence="2">
    <location>
        <begin position="129"/>
        <end position="146"/>
    </location>
</feature>
<sequence>MSTPHDRRPGADDPTSPAPLADTRVEDDDEYSATMLASHWIQRPDDATTMLAGAGAGAAPSPEPLDRTTADTPEPTVPTGPTGPQGRVDGTMLRFGPGVTASLSQGVHTTLAPVAPPPVRRHRRLRRHALPALVLVAAVIFLFWRGHSPPELTVRSVSATAAEPGTGCDGTADVVGVVRTDGRPDEFSYRWVRNDGTTSDVLHASVDRGREEVRLHLYWTFQGPGRYAAEAELHILSPSRKTATARFTYDCS</sequence>
<evidence type="ECO:0000313" key="5">
    <source>
        <dbReference type="Proteomes" id="UP000190306"/>
    </source>
</evidence>
<dbReference type="InterPro" id="IPR007110">
    <property type="entry name" value="Ig-like_dom"/>
</dbReference>
<evidence type="ECO:0000256" key="1">
    <source>
        <dbReference type="SAM" id="MobiDB-lite"/>
    </source>
</evidence>
<protein>
    <recommendedName>
        <fullName evidence="3">Ig-like domain-containing protein</fullName>
    </recommendedName>
</protein>
<keyword evidence="2" id="KW-1133">Transmembrane helix</keyword>
<dbReference type="Proteomes" id="UP000190306">
    <property type="component" value="Chromosome"/>
</dbReference>
<dbReference type="RefSeq" id="WP_245177616.1">
    <property type="nucleotide sequence ID" value="NZ_CM007717.1"/>
</dbReference>
<keyword evidence="2" id="KW-0812">Transmembrane</keyword>
<feature type="compositionally biased region" description="Basic and acidic residues" evidence="1">
    <location>
        <begin position="1"/>
        <end position="11"/>
    </location>
</feature>
<feature type="region of interest" description="Disordered" evidence="1">
    <location>
        <begin position="1"/>
        <end position="88"/>
    </location>
</feature>
<dbReference type="PROSITE" id="PS50835">
    <property type="entry name" value="IG_LIKE"/>
    <property type="match status" value="1"/>
</dbReference>
<organism evidence="4 5">
    <name type="scientific">Streptomyces antibioticus</name>
    <dbReference type="NCBI Taxonomy" id="1890"/>
    <lineage>
        <taxon>Bacteria</taxon>
        <taxon>Bacillati</taxon>
        <taxon>Actinomycetota</taxon>
        <taxon>Actinomycetes</taxon>
        <taxon>Kitasatosporales</taxon>
        <taxon>Streptomycetaceae</taxon>
        <taxon>Streptomyces</taxon>
    </lineage>
</organism>
<evidence type="ECO:0000256" key="2">
    <source>
        <dbReference type="SAM" id="Phobius"/>
    </source>
</evidence>
<gene>
    <name evidence="4" type="ORF">AFM16_02430</name>
</gene>